<comment type="cofactor">
    <cofactor evidence="1">
        <name>Mg(2+)</name>
        <dbReference type="ChEBI" id="CHEBI:18420"/>
    </cofactor>
</comment>
<evidence type="ECO:0000256" key="4">
    <source>
        <dbReference type="ARBA" id="ARBA00005663"/>
    </source>
</evidence>
<feature type="domain" description="S1 motif" evidence="31">
    <location>
        <begin position="920"/>
        <end position="1002"/>
    </location>
</feature>
<dbReference type="InterPro" id="IPR004753">
    <property type="entry name" value="MreB"/>
</dbReference>
<dbReference type="HAMAP" id="MF_00528">
    <property type="entry name" value="Maf"/>
    <property type="match status" value="1"/>
</dbReference>
<dbReference type="Proteomes" id="UP000649617">
    <property type="component" value="Unassembled WGS sequence"/>
</dbReference>
<feature type="transmembrane region" description="Helical" evidence="30">
    <location>
        <begin position="608"/>
        <end position="628"/>
    </location>
</feature>
<dbReference type="InterPro" id="IPR019307">
    <property type="entry name" value="RNA-bd_AU-1/RNase_E/G"/>
</dbReference>
<accession>A0A812S0M7</accession>
<proteinExistence type="inferred from homology"/>
<keyword evidence="19" id="KW-0378">Hydrolase</keyword>
<keyword evidence="9" id="KW-0963">Cytoplasm</keyword>
<evidence type="ECO:0000256" key="16">
    <source>
        <dbReference type="ARBA" id="ARBA00022730"/>
    </source>
</evidence>
<feature type="transmembrane region" description="Helical" evidence="30">
    <location>
        <begin position="676"/>
        <end position="694"/>
    </location>
</feature>
<evidence type="ECO:0000256" key="27">
    <source>
        <dbReference type="ARBA" id="ARBA00023458"/>
    </source>
</evidence>
<keyword evidence="21" id="KW-0460">Magnesium</keyword>
<dbReference type="Pfam" id="PF20833">
    <property type="entry name" value="RNase_E_G_Thio"/>
    <property type="match status" value="1"/>
</dbReference>
<evidence type="ECO:0000256" key="12">
    <source>
        <dbReference type="ARBA" id="ARBA00022692"/>
    </source>
</evidence>
<keyword evidence="16" id="KW-0699">rRNA-binding</keyword>
<dbReference type="SUPFAM" id="SSF52972">
    <property type="entry name" value="ITPase-like"/>
    <property type="match status" value="1"/>
</dbReference>
<evidence type="ECO:0000259" key="31">
    <source>
        <dbReference type="PROSITE" id="PS50126"/>
    </source>
</evidence>
<dbReference type="InterPro" id="IPR043129">
    <property type="entry name" value="ATPase_NBD"/>
</dbReference>
<dbReference type="Pfam" id="PF02545">
    <property type="entry name" value="Maf"/>
    <property type="match status" value="1"/>
</dbReference>
<dbReference type="Gene3D" id="3.30.420.40">
    <property type="match status" value="3"/>
</dbReference>
<keyword evidence="11" id="KW-0820">tRNA-binding</keyword>
<dbReference type="Pfam" id="PF04085">
    <property type="entry name" value="MreC"/>
    <property type="match status" value="1"/>
</dbReference>
<keyword evidence="25 30" id="KW-0472">Membrane</keyword>
<evidence type="ECO:0000256" key="2">
    <source>
        <dbReference type="ARBA" id="ARBA00004496"/>
    </source>
</evidence>
<evidence type="ECO:0000256" key="6">
    <source>
        <dbReference type="ARBA" id="ARBA00013855"/>
    </source>
</evidence>
<dbReference type="CDD" id="cd04453">
    <property type="entry name" value="S1_RNase_E"/>
    <property type="match status" value="1"/>
</dbReference>
<evidence type="ECO:0000256" key="1">
    <source>
        <dbReference type="ARBA" id="ARBA00001946"/>
    </source>
</evidence>
<dbReference type="Pfam" id="PF04093">
    <property type="entry name" value="MreD"/>
    <property type="match status" value="1"/>
</dbReference>
<dbReference type="GO" id="GO:0008033">
    <property type="term" value="P:tRNA processing"/>
    <property type="evidence" value="ECO:0007669"/>
    <property type="project" value="UniProtKB-KW"/>
</dbReference>
<dbReference type="InterPro" id="IPR012340">
    <property type="entry name" value="NA-bd_OB-fold"/>
</dbReference>
<gene>
    <name evidence="32" type="primary">mreB</name>
    <name evidence="32" type="ORF">SPIL2461_LOCUS11357</name>
</gene>
<dbReference type="GO" id="GO:0005524">
    <property type="term" value="F:ATP binding"/>
    <property type="evidence" value="ECO:0007669"/>
    <property type="project" value="UniProtKB-KW"/>
</dbReference>
<dbReference type="GO" id="GO:0004540">
    <property type="term" value="F:RNA nuclease activity"/>
    <property type="evidence" value="ECO:0007669"/>
    <property type="project" value="InterPro"/>
</dbReference>
<dbReference type="InterPro" id="IPR056546">
    <property type="entry name" value="MreB_MamK-like"/>
</dbReference>
<evidence type="ECO:0000256" key="22">
    <source>
        <dbReference type="ARBA" id="ARBA00022884"/>
    </source>
</evidence>
<dbReference type="Gene3D" id="2.40.10.350">
    <property type="entry name" value="Rod shape-determining protein MreC, domain 2"/>
    <property type="match status" value="1"/>
</dbReference>
<evidence type="ECO:0000256" key="14">
    <source>
        <dbReference type="ARBA" id="ARBA00022722"/>
    </source>
</evidence>
<dbReference type="GO" id="GO:0006364">
    <property type="term" value="P:rRNA processing"/>
    <property type="evidence" value="ECO:0007669"/>
    <property type="project" value="UniProtKB-KW"/>
</dbReference>
<keyword evidence="8" id="KW-1003">Cell membrane</keyword>
<dbReference type="PRINTS" id="PR01652">
    <property type="entry name" value="SHAPEPROTEIN"/>
</dbReference>
<feature type="transmembrane region" description="Helical" evidence="30">
    <location>
        <begin position="732"/>
        <end position="755"/>
    </location>
</feature>
<comment type="similarity">
    <text evidence="5">Belongs to the MreC family.</text>
</comment>
<dbReference type="NCBIfam" id="NF010539">
    <property type="entry name" value="PRK13927.1"/>
    <property type="match status" value="1"/>
</dbReference>
<dbReference type="GO" id="GO:0005886">
    <property type="term" value="C:plasma membrane"/>
    <property type="evidence" value="ECO:0007669"/>
    <property type="project" value="UniProtKB-SubCell"/>
</dbReference>
<dbReference type="NCBIfam" id="TIGR03426">
    <property type="entry name" value="shape_MreD"/>
    <property type="match status" value="1"/>
</dbReference>
<dbReference type="InterPro" id="IPR042177">
    <property type="entry name" value="Cell/Rod_1"/>
</dbReference>
<evidence type="ECO:0000313" key="33">
    <source>
        <dbReference type="Proteomes" id="UP000649617"/>
    </source>
</evidence>
<dbReference type="GO" id="GO:0000049">
    <property type="term" value="F:tRNA binding"/>
    <property type="evidence" value="ECO:0007669"/>
    <property type="project" value="UniProtKB-KW"/>
</dbReference>
<keyword evidence="23" id="KW-0133">Cell shape</keyword>
<evidence type="ECO:0000256" key="5">
    <source>
        <dbReference type="ARBA" id="ARBA00009369"/>
    </source>
</evidence>
<dbReference type="GO" id="GO:0046872">
    <property type="term" value="F:metal ion binding"/>
    <property type="evidence" value="ECO:0007669"/>
    <property type="project" value="UniProtKB-KW"/>
</dbReference>
<dbReference type="InterPro" id="IPR055342">
    <property type="entry name" value="MreC_beta-barrel_core"/>
</dbReference>
<keyword evidence="29" id="KW-0175">Coiled coil</keyword>
<evidence type="ECO:0000256" key="10">
    <source>
        <dbReference type="ARBA" id="ARBA00022552"/>
    </source>
</evidence>
<keyword evidence="33" id="KW-1185">Reference proteome</keyword>
<dbReference type="EMBL" id="CAJNIZ010022223">
    <property type="protein sequence ID" value="CAE7459009.1"/>
    <property type="molecule type" value="Genomic_DNA"/>
</dbReference>
<keyword evidence="17" id="KW-0547">Nucleotide-binding</keyword>
<dbReference type="PANTHER" id="PTHR30001">
    <property type="entry name" value="RIBONUCLEASE"/>
    <property type="match status" value="1"/>
</dbReference>
<feature type="transmembrane region" description="Helical" evidence="30">
    <location>
        <begin position="336"/>
        <end position="354"/>
    </location>
</feature>
<dbReference type="NCBIfam" id="TIGR00757">
    <property type="entry name" value="RNaseEG"/>
    <property type="match status" value="1"/>
</dbReference>
<name>A0A812S0M7_SYMPI</name>
<comment type="similarity">
    <text evidence="27">Belongs to the FtsA/MreB family.</text>
</comment>
<dbReference type="GO" id="GO:0005737">
    <property type="term" value="C:cytoplasm"/>
    <property type="evidence" value="ECO:0007669"/>
    <property type="project" value="UniProtKB-SubCell"/>
</dbReference>
<evidence type="ECO:0000256" key="30">
    <source>
        <dbReference type="SAM" id="Phobius"/>
    </source>
</evidence>
<evidence type="ECO:0000313" key="32">
    <source>
        <dbReference type="EMBL" id="CAE7459009.1"/>
    </source>
</evidence>
<dbReference type="SMART" id="SM00316">
    <property type="entry name" value="S1"/>
    <property type="match status" value="1"/>
</dbReference>
<evidence type="ECO:0000256" key="23">
    <source>
        <dbReference type="ARBA" id="ARBA00022960"/>
    </source>
</evidence>
<evidence type="ECO:0000256" key="28">
    <source>
        <dbReference type="ARBA" id="ARBA00032089"/>
    </source>
</evidence>
<dbReference type="InterPro" id="IPR007221">
    <property type="entry name" value="MreC"/>
</dbReference>
<comment type="similarity">
    <text evidence="4">Belongs to the RNase E/G family. RNase G subfamily.</text>
</comment>
<dbReference type="NCBIfam" id="TIGR00219">
    <property type="entry name" value="mreC"/>
    <property type="match status" value="1"/>
</dbReference>
<evidence type="ECO:0000256" key="25">
    <source>
        <dbReference type="ARBA" id="ARBA00023136"/>
    </source>
</evidence>
<dbReference type="InterPro" id="IPR042175">
    <property type="entry name" value="Cell/Rod_MreC_2"/>
</dbReference>
<evidence type="ECO:0000256" key="21">
    <source>
        <dbReference type="ARBA" id="ARBA00022842"/>
    </source>
</evidence>
<keyword evidence="10" id="KW-0698">rRNA processing</keyword>
<keyword evidence="13" id="KW-0819">tRNA processing</keyword>
<evidence type="ECO:0000256" key="26">
    <source>
        <dbReference type="ARBA" id="ARBA00023436"/>
    </source>
</evidence>
<keyword evidence="20" id="KW-0067">ATP-binding</keyword>
<evidence type="ECO:0000256" key="24">
    <source>
        <dbReference type="ARBA" id="ARBA00022989"/>
    </source>
</evidence>
<dbReference type="GO" id="GO:0000902">
    <property type="term" value="P:cell morphogenesis"/>
    <property type="evidence" value="ECO:0007669"/>
    <property type="project" value="InterPro"/>
</dbReference>
<dbReference type="InterPro" id="IPR007227">
    <property type="entry name" value="Cell_shape_determining_MreD"/>
</dbReference>
<dbReference type="OrthoDB" id="2320050at2759"/>
<dbReference type="GO" id="GO:0008360">
    <property type="term" value="P:regulation of cell shape"/>
    <property type="evidence" value="ECO:0007669"/>
    <property type="project" value="UniProtKB-KW"/>
</dbReference>
<evidence type="ECO:0000256" key="20">
    <source>
        <dbReference type="ARBA" id="ARBA00022840"/>
    </source>
</evidence>
<dbReference type="FunFam" id="3.30.420.40:FF:000016">
    <property type="entry name" value="Rod shape-determining protein mreB"/>
    <property type="match status" value="1"/>
</dbReference>
<dbReference type="InterPro" id="IPR029001">
    <property type="entry name" value="ITPase-like_fam"/>
</dbReference>
<comment type="subcellular location">
    <subcellularLocation>
        <location evidence="3">Cell membrane</location>
        <topology evidence="3">Multi-pass membrane protein</topology>
    </subcellularLocation>
    <subcellularLocation>
        <location evidence="2">Cytoplasm</location>
    </subcellularLocation>
</comment>
<dbReference type="GO" id="GO:0004519">
    <property type="term" value="F:endonuclease activity"/>
    <property type="evidence" value="ECO:0007669"/>
    <property type="project" value="UniProtKB-KW"/>
</dbReference>
<evidence type="ECO:0000256" key="11">
    <source>
        <dbReference type="ARBA" id="ARBA00022555"/>
    </source>
</evidence>
<dbReference type="CDD" id="cd10225">
    <property type="entry name" value="ASKHA_NBD_MreB-like"/>
    <property type="match status" value="1"/>
</dbReference>
<dbReference type="Pfam" id="PF10150">
    <property type="entry name" value="RNase_E_G"/>
    <property type="match status" value="1"/>
</dbReference>
<dbReference type="GO" id="GO:0019843">
    <property type="term" value="F:rRNA binding"/>
    <property type="evidence" value="ECO:0007669"/>
    <property type="project" value="UniProtKB-KW"/>
</dbReference>
<dbReference type="Gene3D" id="3.90.950.10">
    <property type="match status" value="1"/>
</dbReference>
<dbReference type="PROSITE" id="PS50126">
    <property type="entry name" value="S1"/>
    <property type="match status" value="1"/>
</dbReference>
<comment type="function">
    <text evidence="26">Involved in intercistronic processing of primary transcripts from chloroplast operons. The endonucleolytic activity of the enzyme depends on the number of phosphates at the 5' end, is inhibited by structured RNA, and preferentially cleaves A/U-rich sequences.</text>
</comment>
<protein>
    <recommendedName>
        <fullName evidence="6">Cell shape-determining protein MreC</fullName>
    </recommendedName>
    <alternativeName>
        <fullName evidence="28">Cell shape protein MreC</fullName>
    </alternativeName>
    <alternativeName>
        <fullName evidence="7">Ribonuclease G</fullName>
    </alternativeName>
</protein>
<feature type="transmembrane region" description="Helical" evidence="30">
    <location>
        <begin position="640"/>
        <end position="664"/>
    </location>
</feature>
<dbReference type="Gene3D" id="2.40.50.140">
    <property type="entry name" value="Nucleic acid-binding proteins"/>
    <property type="match status" value="1"/>
</dbReference>
<evidence type="ECO:0000256" key="17">
    <source>
        <dbReference type="ARBA" id="ARBA00022741"/>
    </source>
</evidence>
<evidence type="ECO:0000256" key="9">
    <source>
        <dbReference type="ARBA" id="ARBA00022490"/>
    </source>
</evidence>
<organism evidence="32 33">
    <name type="scientific">Symbiodinium pilosum</name>
    <name type="common">Dinoflagellate</name>
    <dbReference type="NCBI Taxonomy" id="2952"/>
    <lineage>
        <taxon>Eukaryota</taxon>
        <taxon>Sar</taxon>
        <taxon>Alveolata</taxon>
        <taxon>Dinophyceae</taxon>
        <taxon>Suessiales</taxon>
        <taxon>Symbiodiniaceae</taxon>
        <taxon>Symbiodinium</taxon>
    </lineage>
</organism>
<evidence type="ECO:0000256" key="19">
    <source>
        <dbReference type="ARBA" id="ARBA00022801"/>
    </source>
</evidence>
<keyword evidence="18" id="KW-0255">Endonuclease</keyword>
<feature type="transmembrane region" description="Helical" evidence="30">
    <location>
        <begin position="706"/>
        <end position="726"/>
    </location>
</feature>
<dbReference type="GO" id="GO:0047429">
    <property type="term" value="F:nucleoside triphosphate diphosphatase activity"/>
    <property type="evidence" value="ECO:0007669"/>
    <property type="project" value="InterPro"/>
</dbReference>
<keyword evidence="15" id="KW-0479">Metal-binding</keyword>
<dbReference type="InterPro" id="IPR048583">
    <property type="entry name" value="RNase_E_G_thioredoxin-like"/>
</dbReference>
<reference evidence="32" key="1">
    <citation type="submission" date="2021-02" db="EMBL/GenBank/DDBJ databases">
        <authorList>
            <person name="Dougan E. K."/>
            <person name="Rhodes N."/>
            <person name="Thang M."/>
            <person name="Chan C."/>
        </authorList>
    </citation>
    <scope>NUCLEOTIDE SEQUENCE</scope>
</reference>
<evidence type="ECO:0000256" key="8">
    <source>
        <dbReference type="ARBA" id="ARBA00022475"/>
    </source>
</evidence>
<evidence type="ECO:0000256" key="7">
    <source>
        <dbReference type="ARBA" id="ARBA00017719"/>
    </source>
</evidence>
<evidence type="ECO:0000256" key="13">
    <source>
        <dbReference type="ARBA" id="ARBA00022694"/>
    </source>
</evidence>
<keyword evidence="22" id="KW-0694">RNA-binding</keyword>
<evidence type="ECO:0000256" key="3">
    <source>
        <dbReference type="ARBA" id="ARBA00004651"/>
    </source>
</evidence>
<dbReference type="InterPro" id="IPR003697">
    <property type="entry name" value="Maf-like"/>
</dbReference>
<keyword evidence="12 30" id="KW-0812">Transmembrane</keyword>
<dbReference type="Gene3D" id="3.40.1260.20">
    <property type="entry name" value="Ribonuclease E, catalytic domain"/>
    <property type="match status" value="1"/>
</dbReference>
<dbReference type="NCBIfam" id="TIGR00904">
    <property type="entry name" value="mreB"/>
    <property type="match status" value="1"/>
</dbReference>
<dbReference type="PANTHER" id="PTHR30001:SF0">
    <property type="entry name" value="RIBONUCLEASE G"/>
    <property type="match status" value="1"/>
</dbReference>
<dbReference type="SUPFAM" id="SSF50249">
    <property type="entry name" value="Nucleic acid-binding proteins"/>
    <property type="match status" value="1"/>
</dbReference>
<keyword evidence="24 30" id="KW-1133">Transmembrane helix</keyword>
<dbReference type="InterPro" id="IPR003029">
    <property type="entry name" value="S1_domain"/>
</dbReference>
<feature type="coiled-coil region" evidence="29">
    <location>
        <begin position="396"/>
        <end position="433"/>
    </location>
</feature>
<dbReference type="HAMAP" id="MF_02207">
    <property type="entry name" value="MreB"/>
    <property type="match status" value="1"/>
</dbReference>
<dbReference type="Gene3D" id="2.40.10.340">
    <property type="entry name" value="Rod shape-determining protein MreC, domain 1"/>
    <property type="match status" value="1"/>
</dbReference>
<evidence type="ECO:0000256" key="15">
    <source>
        <dbReference type="ARBA" id="ARBA00022723"/>
    </source>
</evidence>
<evidence type="ECO:0000256" key="29">
    <source>
        <dbReference type="SAM" id="Coils"/>
    </source>
</evidence>
<dbReference type="Pfam" id="PF06723">
    <property type="entry name" value="MreB_Mbl"/>
    <property type="match status" value="1"/>
</dbReference>
<dbReference type="SUPFAM" id="SSF53067">
    <property type="entry name" value="Actin-like ATPase domain"/>
    <property type="match status" value="2"/>
</dbReference>
<comment type="caution">
    <text evidence="32">The sequence shown here is derived from an EMBL/GenBank/DDBJ whole genome shotgun (WGS) entry which is preliminary data.</text>
</comment>
<sequence>MFKNIRGLFSRDLSIDLGTANTLIYVRDQGIVLNEPSVVAIRTQGNQKSVAAVGLDAKRMLGRTPGNITAIRPLKDGVIADFLVTEKMLKYFINKVHENSFIRPSPRVLVCVPCKSTEVERRAIRESALSAGARDVRLVEEPMAAAIGAGLPVQEAVGTMVVDIGGGTTEIAIISLNGVVLSDTVRVGGDRFDEAIVAYVRRTQGSLIGEATAERIKQEIGAAYPQKDIREIDVRGRNLAEGVPRSFTLNSNEILEALQEPLSMIVQAVKSALEQCPPELASDIAETGMVLTGGGALLRDLDILLAEETGLPVIIAEDPLTCVARGGGKALELMDAAGYLLFGLGLVSALLIVIESSTRVLDPVRGFISSLVSPVYLLAESPYMISGVVSDVVSTQDQLLVRNQQLERQILELSQISQQYVALKAENDRLRGLLGSQGRLPYEVLIAELVGIVPDTDTFQIIIDKGLNAGVKPGLAVLDAQGLFGQVIEVGRFTSRVLLVTDADHAVPVRVNRNGVRGIAGGTGEVDALVLENVSVTADIVEGDLLETSGLGGRFPPGYPVGASAPNGSAGSLPPCAGGVWAGSGQAAIPATGCGTGALAMNPGNGGWVIGLSLLAAMILGVFHLPEWAPAWLGWLRPNWLLLVLFFWAIELPHRVGLIAVWMLGLMVDVLYAEPLGLNGFVLAGVTYVAWRFFERLRMYSVLQQAMLVFALALSAEFLRVFAIGLSSDRAWGWSVLTSPLVTMCLWPFIFLLLLRIRTGESPAAYVARLAQAKAQAGFEPGAISIGADTTVTIDDEILGKPCGLTEGVDMLLRLAGRRHEVLTGVAVSDGVKTLCEVVGAVVHFGEISTATAERYWYTGEPADKAGGYGIQGIGGIFVQRLEGSYTAVVGLPVERTEHLLRAFNIEIHIARSAGYSVTGNIYLGKVERIVPGMQAAFVDVGLARPGFLHARDIDSPRIFTAQNEEPSAKPDIRDLLHEGQSVLVQVEKDPIANKGARLSTQLALASKYLVLMPNENHIGISQRIDDENERERLKDIILGVKNTYTIGGGVIARTAADAADEAQLTSDLRLLQRIWQRISERIKGAQVPSLAYEELPLHTRMIRDLASAQTESILIDDAHTFARIRSYVDEFIPGYAERLHCYAEKRPLFERHGIEDELTRALEPKHCLKSGGSIVIEQTEAMISVDVNTGGFLGGHSLEETVFRANLEAAAAIPRQLRLRNLGGIIVIDFIDMEDEEHKRQVLRTLEKAVEADPARTRIEGFSSLGLVQMSRKRTRESLAQSMCAPCSQCEGYGLVRTPESTCVEVLRALSQDYQARCRNKTPEGDYLIRATEAVVDRLLDEDAQYLATLSENIQREIRIQVEPSYPEGQFDIVLVQNVAR</sequence>
<dbReference type="InterPro" id="IPR004659">
    <property type="entry name" value="RNase_E/G"/>
</dbReference>
<evidence type="ECO:0000256" key="18">
    <source>
        <dbReference type="ARBA" id="ARBA00022759"/>
    </source>
</evidence>
<keyword evidence="14" id="KW-0540">Nuclease</keyword>